<accession>A0A398D325</accession>
<dbReference type="InterPro" id="IPR029479">
    <property type="entry name" value="Nitroreductase"/>
</dbReference>
<dbReference type="GO" id="GO:0016491">
    <property type="term" value="F:oxidoreductase activity"/>
    <property type="evidence" value="ECO:0007669"/>
    <property type="project" value="UniProtKB-KW"/>
</dbReference>
<dbReference type="OrthoDB" id="9812105at2"/>
<dbReference type="EMBL" id="QXIS01000006">
    <property type="protein sequence ID" value="RIE06647.1"/>
    <property type="molecule type" value="Genomic_DNA"/>
</dbReference>
<comment type="similarity">
    <text evidence="1">Belongs to the nitroreductase family.</text>
</comment>
<dbReference type="Proteomes" id="UP000266328">
    <property type="component" value="Unassembled WGS sequence"/>
</dbReference>
<sequence>MILDAIEKRYSVRHYKDQPVEEDKLAEVLEAARLAPSGSNLQPWKLVVVRDRATIRSMVHAIGGQQFVEQAPVLIVACMNGEGYNLGHRYEGAVIDITIALDHMTLQAASMGLGTCWLGNYDGNEIRALLDIPSENPVVVLLALGYPDENHPHRPRPRKPLDELVCWEKFTG</sequence>
<dbReference type="InterPro" id="IPR000415">
    <property type="entry name" value="Nitroreductase-like"/>
</dbReference>
<dbReference type="InterPro" id="IPR029478">
    <property type="entry name" value="TM1586_NiRdase"/>
</dbReference>
<keyword evidence="6" id="KW-1185">Reference proteome</keyword>
<dbReference type="PANTHER" id="PTHR43673:SF10">
    <property type="entry name" value="NADH DEHYDROGENASE_NAD(P)H NITROREDUCTASE XCC3605-RELATED"/>
    <property type="match status" value="1"/>
</dbReference>
<dbReference type="AlphaFoldDB" id="A0A398D325"/>
<organism evidence="5 6">
    <name type="scientific">Candidatus Cryosericum terrychapinii</name>
    <dbReference type="NCBI Taxonomy" id="2290919"/>
    <lineage>
        <taxon>Bacteria</taxon>
        <taxon>Pseudomonadati</taxon>
        <taxon>Caldisericota/Cryosericota group</taxon>
        <taxon>Candidatus Cryosericota</taxon>
        <taxon>Candidatus Cryosericia</taxon>
        <taxon>Candidatus Cryosericales</taxon>
        <taxon>Candidatus Cryosericaceae</taxon>
        <taxon>Candidatus Cryosericum</taxon>
    </lineage>
</organism>
<evidence type="ECO:0000313" key="5">
    <source>
        <dbReference type="EMBL" id="RIE06647.1"/>
    </source>
</evidence>
<gene>
    <name evidence="5" type="ORF">SMC7_01170</name>
</gene>
<dbReference type="PANTHER" id="PTHR43673">
    <property type="entry name" value="NAD(P)H NITROREDUCTASE YDGI-RELATED"/>
    <property type="match status" value="1"/>
</dbReference>
<evidence type="ECO:0000259" key="3">
    <source>
        <dbReference type="Pfam" id="PF00881"/>
    </source>
</evidence>
<protein>
    <submittedName>
        <fullName evidence="5">Nitroreductase</fullName>
    </submittedName>
</protein>
<feature type="domain" description="Nitroreductase" evidence="3">
    <location>
        <begin position="6"/>
        <end position="65"/>
    </location>
</feature>
<reference evidence="5 6" key="1">
    <citation type="submission" date="2018-09" db="EMBL/GenBank/DDBJ databases">
        <title>Discovery and Ecogenomic Context for Candidatus Cryosericales, a Global Caldiserica Order Active in Thawing Permafrost.</title>
        <authorList>
            <person name="Martinez M.A."/>
            <person name="Woodcroft B.J."/>
            <person name="Ignacio Espinoza J.C."/>
            <person name="Zayed A."/>
            <person name="Singleton C.M."/>
            <person name="Boyd J."/>
            <person name="Li Y.-F."/>
            <person name="Purvine S."/>
            <person name="Maughan H."/>
            <person name="Hodgkins S.B."/>
            <person name="Anderson D."/>
            <person name="Sederholm M."/>
            <person name="Temperton B."/>
            <person name="Saleska S.R."/>
            <person name="Tyson G.W."/>
            <person name="Rich V.I."/>
        </authorList>
    </citation>
    <scope>NUCLEOTIDE SEQUENCE [LARGE SCALE GENOMIC DNA]</scope>
    <source>
        <strain evidence="5 6">SMC7</strain>
    </source>
</reference>
<proteinExistence type="inferred from homology"/>
<evidence type="ECO:0000259" key="4">
    <source>
        <dbReference type="Pfam" id="PF14512"/>
    </source>
</evidence>
<dbReference type="Pfam" id="PF14512">
    <property type="entry name" value="TM1586_NiRdase"/>
    <property type="match status" value="1"/>
</dbReference>
<comment type="caution">
    <text evidence="5">The sequence shown here is derived from an EMBL/GenBank/DDBJ whole genome shotgun (WGS) entry which is preliminary data.</text>
</comment>
<keyword evidence="2" id="KW-0560">Oxidoreductase</keyword>
<feature type="domain" description="Putative nitroreductase TM1586" evidence="4">
    <location>
        <begin position="101"/>
        <end position="166"/>
    </location>
</feature>
<dbReference type="SUPFAM" id="SSF55469">
    <property type="entry name" value="FMN-dependent nitroreductase-like"/>
    <property type="match status" value="1"/>
</dbReference>
<name>A0A398D325_9BACT</name>
<dbReference type="RefSeq" id="WP_119088550.1">
    <property type="nucleotide sequence ID" value="NZ_QXIS01000006.1"/>
</dbReference>
<evidence type="ECO:0000256" key="1">
    <source>
        <dbReference type="ARBA" id="ARBA00007118"/>
    </source>
</evidence>
<dbReference type="Gene3D" id="3.40.109.10">
    <property type="entry name" value="NADH Oxidase"/>
    <property type="match status" value="1"/>
</dbReference>
<evidence type="ECO:0000313" key="6">
    <source>
        <dbReference type="Proteomes" id="UP000266328"/>
    </source>
</evidence>
<dbReference type="Pfam" id="PF00881">
    <property type="entry name" value="Nitroreductase"/>
    <property type="match status" value="1"/>
</dbReference>
<evidence type="ECO:0000256" key="2">
    <source>
        <dbReference type="ARBA" id="ARBA00023002"/>
    </source>
</evidence>